<name>A0ABW9ZU03_9BACT</name>
<evidence type="ECO:0000313" key="2">
    <source>
        <dbReference type="Proteomes" id="UP000753802"/>
    </source>
</evidence>
<dbReference type="Gene3D" id="3.40.50.2000">
    <property type="entry name" value="Glycogen Phosphorylase B"/>
    <property type="match status" value="2"/>
</dbReference>
<protein>
    <submittedName>
        <fullName evidence="1">Glycosyltransferase family 4 protein</fullName>
    </submittedName>
</protein>
<dbReference type="Proteomes" id="UP000753802">
    <property type="component" value="Unassembled WGS sequence"/>
</dbReference>
<keyword evidence="2" id="KW-1185">Reference proteome</keyword>
<dbReference type="SUPFAM" id="SSF53756">
    <property type="entry name" value="UDP-Glycosyltransferase/glycogen phosphorylase"/>
    <property type="match status" value="1"/>
</dbReference>
<dbReference type="Pfam" id="PF13692">
    <property type="entry name" value="Glyco_trans_1_4"/>
    <property type="match status" value="1"/>
</dbReference>
<dbReference type="RefSeq" id="WP_161818939.1">
    <property type="nucleotide sequence ID" value="NZ_JAACJS010000015.1"/>
</dbReference>
<accession>A0ABW9ZU03</accession>
<dbReference type="PANTHER" id="PTHR12526">
    <property type="entry name" value="GLYCOSYLTRANSFERASE"/>
    <property type="match status" value="1"/>
</dbReference>
<dbReference type="EMBL" id="JAACJS010000015">
    <property type="protein sequence ID" value="NCI50621.1"/>
    <property type="molecule type" value="Genomic_DNA"/>
</dbReference>
<evidence type="ECO:0000313" key="1">
    <source>
        <dbReference type="EMBL" id="NCI50621.1"/>
    </source>
</evidence>
<reference evidence="1 2" key="1">
    <citation type="submission" date="2020-01" db="EMBL/GenBank/DDBJ databases">
        <title>Genome analysis.</title>
        <authorList>
            <person name="Wu S."/>
            <person name="Wang G."/>
        </authorList>
    </citation>
    <scope>NUCLEOTIDE SEQUENCE [LARGE SCALE GENOMIC DNA]</scope>
    <source>
        <strain evidence="1 2">SYL130</strain>
    </source>
</reference>
<sequence>MIHLIDITFHTNTEYADTDALLKAQQVSLFYVDAVKNRLQIEVIKHVSPTTIITEKRNFRFFTGRNSRGHIPKETIAHLRLAKPQVVIVQGLSFPLQVIRLKMIFRRKTKIIAWHHAEQPPAFPKRILYKLADLCISKYFFTSKDNAKEWINTAIISGPEKIIELPPTLTVFSKRGVTACKKETGMENGIHYLWVGRLHAVKDPLTVIEAFGKFAGAHTDATLHMIFQTGELLEELERSCKNNNQIILHGAVANAELETWYSAADFCISSSLREAGSVTILEAMACGCIPIVSAIPASLKVTGDGAHGLNFPAGDVDGLADALIRSTQIDRAFFSAQVRRFFTKEFSVPAVADKLVAACELLARE</sequence>
<dbReference type="CDD" id="cd03801">
    <property type="entry name" value="GT4_PimA-like"/>
    <property type="match status" value="1"/>
</dbReference>
<gene>
    <name evidence="1" type="ORF">GWC95_11850</name>
</gene>
<comment type="caution">
    <text evidence="1">The sequence shown here is derived from an EMBL/GenBank/DDBJ whole genome shotgun (WGS) entry which is preliminary data.</text>
</comment>
<dbReference type="PANTHER" id="PTHR12526:SF637">
    <property type="entry name" value="GLYCOSYLTRANSFERASE EPSF-RELATED"/>
    <property type="match status" value="1"/>
</dbReference>
<proteinExistence type="predicted"/>
<organism evidence="1 2">
    <name type="scientific">Sediminibacterium roseum</name>
    <dbReference type="NCBI Taxonomy" id="1978412"/>
    <lineage>
        <taxon>Bacteria</taxon>
        <taxon>Pseudomonadati</taxon>
        <taxon>Bacteroidota</taxon>
        <taxon>Chitinophagia</taxon>
        <taxon>Chitinophagales</taxon>
        <taxon>Chitinophagaceae</taxon>
        <taxon>Sediminibacterium</taxon>
    </lineage>
</organism>